<evidence type="ECO:0000259" key="2">
    <source>
        <dbReference type="Pfam" id="PF14111"/>
    </source>
</evidence>
<evidence type="ECO:0000313" key="3">
    <source>
        <dbReference type="EMBL" id="AAC26675.1"/>
    </source>
</evidence>
<dbReference type="AlphaFoldDB" id="O80791"/>
<proteinExistence type="predicted"/>
<feature type="compositionally biased region" description="Basic and acidic residues" evidence="1">
    <location>
        <begin position="235"/>
        <end position="249"/>
    </location>
</feature>
<reference key="1">
    <citation type="journal article" date="1999" name="Nature">
        <title>Sequence and analysis of chromosome 2 of the plant Arabidopsis thaliana.</title>
        <authorList>
            <person name="Lin X."/>
            <person name="Kaul S."/>
            <person name="Rounsley S."/>
            <person name="Shea T.P."/>
            <person name="Benito M.I."/>
            <person name="Town C.D."/>
            <person name="Fujii C.Y."/>
            <person name="Mason T."/>
            <person name="Bowman C.L."/>
            <person name="Barnstead M."/>
            <person name="Feldblyum T.V."/>
            <person name="Buell C.R."/>
            <person name="Ketchum K.A."/>
            <person name="Lee J."/>
            <person name="Ronning C.M."/>
            <person name="Koo H.L."/>
            <person name="Moffat K.S."/>
            <person name="Cronin L.A."/>
            <person name="Shen M."/>
            <person name="Pai G."/>
            <person name="Van Aken S."/>
            <person name="Umayam L."/>
            <person name="Tallon L.J."/>
            <person name="Gill J.E."/>
            <person name="Adams M.D."/>
            <person name="Carrera A.J."/>
            <person name="Creasy T.H."/>
            <person name="Goodman H.M."/>
            <person name="Somerville C.R."/>
            <person name="Copenhaver G.P."/>
            <person name="Preuss D."/>
            <person name="Nierman W.C."/>
            <person name="White O."/>
            <person name="Eisen J.A."/>
            <person name="Salzberg S.L."/>
            <person name="Fraser C.M."/>
            <person name="Venter J.C."/>
        </authorList>
    </citation>
    <scope>NUCLEOTIDE SEQUENCE [LARGE SCALE GENOMIC DNA]</scope>
    <source>
        <strain>cv. Columbia</strain>
    </source>
</reference>
<feature type="region of interest" description="Disordered" evidence="1">
    <location>
        <begin position="331"/>
        <end position="409"/>
    </location>
</feature>
<dbReference type="InterPro" id="IPR040256">
    <property type="entry name" value="At4g02000-like"/>
</dbReference>
<organism evidence="3">
    <name type="scientific">Arabidopsis thaliana</name>
    <name type="common">Mouse-ear cress</name>
    <dbReference type="NCBI Taxonomy" id="3702"/>
    <lineage>
        <taxon>Eukaryota</taxon>
        <taxon>Viridiplantae</taxon>
        <taxon>Streptophyta</taxon>
        <taxon>Embryophyta</taxon>
        <taxon>Tracheophyta</taxon>
        <taxon>Spermatophyta</taxon>
        <taxon>Magnoliopsida</taxon>
        <taxon>eudicotyledons</taxon>
        <taxon>Gunneridae</taxon>
        <taxon>Pentapetalae</taxon>
        <taxon>rosids</taxon>
        <taxon>malvids</taxon>
        <taxon>Brassicales</taxon>
        <taxon>Brassicaceae</taxon>
        <taxon>Camelineae</taxon>
        <taxon>Arabidopsis</taxon>
    </lineage>
</organism>
<dbReference type="PANTHER" id="PTHR31286">
    <property type="entry name" value="GLYCINE-RICH CELL WALL STRUCTURAL PROTEIN 1.8-LIKE"/>
    <property type="match status" value="1"/>
</dbReference>
<feature type="domain" description="DUF4283" evidence="2">
    <location>
        <begin position="31"/>
        <end position="108"/>
    </location>
</feature>
<reference evidence="3" key="2">
    <citation type="submission" date="2000-03" db="EMBL/GenBank/DDBJ databases">
        <authorList>
            <person name="Rounsley S.D."/>
            <person name="Lin X."/>
            <person name="Ketchum K.A."/>
            <person name="Crosby M.L."/>
            <person name="Brandon R.C."/>
            <person name="Sykes S.M."/>
            <person name="Kaul S."/>
            <person name="Mason T.M."/>
            <person name="Kerlavage A.R."/>
            <person name="Adams M.D."/>
            <person name="Somerville C.R."/>
            <person name="Venter J.C."/>
        </authorList>
    </citation>
    <scope>NUCLEOTIDE SEQUENCE</scope>
</reference>
<dbReference type="InterPro" id="IPR025558">
    <property type="entry name" value="DUF4283"/>
</dbReference>
<feature type="compositionally biased region" description="Polar residues" evidence="1">
    <location>
        <begin position="358"/>
        <end position="367"/>
    </location>
</feature>
<dbReference type="PIR" id="D84488">
    <property type="entry name" value="D84488"/>
</dbReference>
<reference evidence="3" key="3">
    <citation type="submission" date="2002-02" db="EMBL/GenBank/DDBJ databases">
        <authorList>
            <person name="Town C.D."/>
            <person name="Kaul S."/>
        </authorList>
    </citation>
    <scope>NUCLEOTIDE SEQUENCE</scope>
</reference>
<dbReference type="PANTHER" id="PTHR31286:SF99">
    <property type="entry name" value="DUF4283 DOMAIN-CONTAINING PROTEIN"/>
    <property type="match status" value="1"/>
</dbReference>
<dbReference type="ExpressionAtlas" id="O80791">
    <property type="expression patterns" value="differential"/>
</dbReference>
<accession>O80791</accession>
<evidence type="ECO:0000256" key="1">
    <source>
        <dbReference type="SAM" id="MobiDB-lite"/>
    </source>
</evidence>
<dbReference type="Pfam" id="PF14111">
    <property type="entry name" value="DUF4283"/>
    <property type="match status" value="1"/>
</dbReference>
<feature type="region of interest" description="Disordered" evidence="1">
    <location>
        <begin position="213"/>
        <end position="283"/>
    </location>
</feature>
<name>O80791_ARATH</name>
<sequence>MNVEFLTGAEGEAIITIGQEVLDAMNDLYLQCLVVKVLGRHITIADLNRRLRELWKPNGGMSVLNLPRSFFMVKFDLEEDYLAAAIGDPWRVLGSILMIRAWSPDFNPIRDEIVTTLVWVRISNLPVNYYHETILTAIVEGLGKPIKVNLTILRKERAHFARVCVKVNLKQPLKGTVVVNGECYYASYEGLNVICSLCGVFGHLAGACPKRSPGPVVQAGASPRKGNDVSSRGIGGEEIRKECGKREEEQGMLVPDSSGEENKENEGDGAALTSVVRLGGPDGKLVEGKGRLGVITDRRAGHYKPMKGGGRKGKGGRNTIATRGLVFGTIRGEQTEVSPRKRLRVEHENVGRPGGAFSNGSSRNLGNAQLPVGNQRDGEEVRSPASGSASMDLGPKEGACSHSISSGGK</sequence>
<protein>
    <submittedName>
        <fullName evidence="3">Putative Ta11-like non-LTR retroelement protein</fullName>
    </submittedName>
</protein>
<dbReference type="EMBL" id="AC004483">
    <property type="protein sequence ID" value="AAC26675.1"/>
    <property type="molecule type" value="Genomic_DNA"/>
</dbReference>